<evidence type="ECO:0000313" key="3">
    <source>
        <dbReference type="EnsemblPlants" id="KEH29519"/>
    </source>
</evidence>
<feature type="compositionally biased region" description="Basic residues" evidence="1">
    <location>
        <begin position="168"/>
        <end position="183"/>
    </location>
</feature>
<dbReference type="HOGENOM" id="CLU_639953_0_0_1"/>
<protein>
    <submittedName>
        <fullName evidence="2 3">Uncharacterized protein</fullName>
    </submittedName>
</protein>
<name>A0A072UID5_MEDTR</name>
<feature type="compositionally biased region" description="Acidic residues" evidence="1">
    <location>
        <begin position="190"/>
        <end position="199"/>
    </location>
</feature>
<dbReference type="EMBL" id="CM001220">
    <property type="protein sequence ID" value="KEH29519.1"/>
    <property type="molecule type" value="Genomic_DNA"/>
</dbReference>
<reference evidence="2 4" key="1">
    <citation type="journal article" date="2011" name="Nature">
        <title>The Medicago genome provides insight into the evolution of rhizobial symbioses.</title>
        <authorList>
            <person name="Young N.D."/>
            <person name="Debelle F."/>
            <person name="Oldroyd G.E."/>
            <person name="Geurts R."/>
            <person name="Cannon S.B."/>
            <person name="Udvardi M.K."/>
            <person name="Benedito V.A."/>
            <person name="Mayer K.F."/>
            <person name="Gouzy J."/>
            <person name="Schoof H."/>
            <person name="Van de Peer Y."/>
            <person name="Proost S."/>
            <person name="Cook D.R."/>
            <person name="Meyers B.C."/>
            <person name="Spannagl M."/>
            <person name="Cheung F."/>
            <person name="De Mita S."/>
            <person name="Krishnakumar V."/>
            <person name="Gundlach H."/>
            <person name="Zhou S."/>
            <person name="Mudge J."/>
            <person name="Bharti A.K."/>
            <person name="Murray J.D."/>
            <person name="Naoumkina M.A."/>
            <person name="Rosen B."/>
            <person name="Silverstein K.A."/>
            <person name="Tang H."/>
            <person name="Rombauts S."/>
            <person name="Zhao P.X."/>
            <person name="Zhou P."/>
            <person name="Barbe V."/>
            <person name="Bardou P."/>
            <person name="Bechner M."/>
            <person name="Bellec A."/>
            <person name="Berger A."/>
            <person name="Berges H."/>
            <person name="Bidwell S."/>
            <person name="Bisseling T."/>
            <person name="Choisne N."/>
            <person name="Couloux A."/>
            <person name="Denny R."/>
            <person name="Deshpande S."/>
            <person name="Dai X."/>
            <person name="Doyle J.J."/>
            <person name="Dudez A.M."/>
            <person name="Farmer A.D."/>
            <person name="Fouteau S."/>
            <person name="Franken C."/>
            <person name="Gibelin C."/>
            <person name="Gish J."/>
            <person name="Goldstein S."/>
            <person name="Gonzalez A.J."/>
            <person name="Green P.J."/>
            <person name="Hallab A."/>
            <person name="Hartog M."/>
            <person name="Hua A."/>
            <person name="Humphray S.J."/>
            <person name="Jeong D.H."/>
            <person name="Jing Y."/>
            <person name="Jocker A."/>
            <person name="Kenton S.M."/>
            <person name="Kim D.J."/>
            <person name="Klee K."/>
            <person name="Lai H."/>
            <person name="Lang C."/>
            <person name="Lin S."/>
            <person name="Macmil S.L."/>
            <person name="Magdelenat G."/>
            <person name="Matthews L."/>
            <person name="McCorrison J."/>
            <person name="Monaghan E.L."/>
            <person name="Mun J.H."/>
            <person name="Najar F.Z."/>
            <person name="Nicholson C."/>
            <person name="Noirot C."/>
            <person name="O'Bleness M."/>
            <person name="Paule C.R."/>
            <person name="Poulain J."/>
            <person name="Prion F."/>
            <person name="Qin B."/>
            <person name="Qu C."/>
            <person name="Retzel E.F."/>
            <person name="Riddle C."/>
            <person name="Sallet E."/>
            <person name="Samain S."/>
            <person name="Samson N."/>
            <person name="Sanders I."/>
            <person name="Saurat O."/>
            <person name="Scarpelli C."/>
            <person name="Schiex T."/>
            <person name="Segurens B."/>
            <person name="Severin A.J."/>
            <person name="Sherrier D.J."/>
            <person name="Shi R."/>
            <person name="Sims S."/>
            <person name="Singer S.R."/>
            <person name="Sinharoy S."/>
            <person name="Sterck L."/>
            <person name="Viollet A."/>
            <person name="Wang B.B."/>
            <person name="Wang K."/>
            <person name="Wang M."/>
            <person name="Wang X."/>
            <person name="Warfsmann J."/>
            <person name="Weissenbach J."/>
            <person name="White D.D."/>
            <person name="White J.D."/>
            <person name="Wiley G.B."/>
            <person name="Wincker P."/>
            <person name="Xing Y."/>
            <person name="Yang L."/>
            <person name="Yao Z."/>
            <person name="Ying F."/>
            <person name="Zhai J."/>
            <person name="Zhou L."/>
            <person name="Zuber A."/>
            <person name="Denarie J."/>
            <person name="Dixon R.A."/>
            <person name="May G.D."/>
            <person name="Schwartz D.C."/>
            <person name="Rogers J."/>
            <person name="Quetier F."/>
            <person name="Town C.D."/>
            <person name="Roe B.A."/>
        </authorList>
    </citation>
    <scope>NUCLEOTIDE SEQUENCE [LARGE SCALE GENOMIC DNA]</scope>
    <source>
        <strain evidence="2">A17</strain>
        <strain evidence="3 4">cv. Jemalong A17</strain>
    </source>
</reference>
<evidence type="ECO:0000256" key="1">
    <source>
        <dbReference type="SAM" id="MobiDB-lite"/>
    </source>
</evidence>
<dbReference type="EnsemblPlants" id="KEH29519">
    <property type="protein sequence ID" value="KEH29519"/>
    <property type="gene ID" value="MTR_4g040530"/>
</dbReference>
<reference evidence="3" key="3">
    <citation type="submission" date="2015-04" db="UniProtKB">
        <authorList>
            <consortium name="EnsemblPlants"/>
        </authorList>
    </citation>
    <scope>IDENTIFICATION</scope>
    <source>
        <strain evidence="3">cv. Jemalong A17</strain>
    </source>
</reference>
<dbReference type="AlphaFoldDB" id="A0A072UID5"/>
<feature type="compositionally biased region" description="Acidic residues" evidence="1">
    <location>
        <begin position="214"/>
        <end position="230"/>
    </location>
</feature>
<dbReference type="Proteomes" id="UP000002051">
    <property type="component" value="Chromosome 4"/>
</dbReference>
<proteinExistence type="predicted"/>
<gene>
    <name evidence="2" type="ordered locus">MTR_4g040530</name>
</gene>
<feature type="compositionally biased region" description="Polar residues" evidence="1">
    <location>
        <begin position="327"/>
        <end position="344"/>
    </location>
</feature>
<sequence length="429" mass="46790">MASRGQNIKPYFDVLGWSPILSVKELQYAHLTRAIYVAAKFKANCSVSVTLKGVTFKLTPEIICKLFHLDNKGVNLYGDNWFDHYKLDRDDVFASFLKDGSDEKPTAANLTSLCDLFQNITVRTIVSRAGSWDKVNNSDLIVVYHLLKKKPLNLGRLGFAIGPKHKRKKTATHKISKSVKKKGKVGEPLAEVEAEEELPEHETDLFESGSETPEPSEEIEYSTPEPEPENVQEGFNSMFIDSASVIPFNLNPYQYYSTTGGFHPDDEMQGIFQGQTSNTFPSTSFISPTKSSNNPLMEVACNFIASPILDPKLNKPSSSSPLPEPSQFGSLGSFGDTNSENTNAPVAAPAGPTNADVILNIVGLQQTVASYGNRQALMNNWMLGEFLPAVAPNLATPFLPEIAYPILPVSVAPTAAPATKPSDQAPPPP</sequence>
<organism evidence="2 4">
    <name type="scientific">Medicago truncatula</name>
    <name type="common">Barrel medic</name>
    <name type="synonym">Medicago tribuloides</name>
    <dbReference type="NCBI Taxonomy" id="3880"/>
    <lineage>
        <taxon>Eukaryota</taxon>
        <taxon>Viridiplantae</taxon>
        <taxon>Streptophyta</taxon>
        <taxon>Embryophyta</taxon>
        <taxon>Tracheophyta</taxon>
        <taxon>Spermatophyta</taxon>
        <taxon>Magnoliopsida</taxon>
        <taxon>eudicotyledons</taxon>
        <taxon>Gunneridae</taxon>
        <taxon>Pentapetalae</taxon>
        <taxon>rosids</taxon>
        <taxon>fabids</taxon>
        <taxon>Fabales</taxon>
        <taxon>Fabaceae</taxon>
        <taxon>Papilionoideae</taxon>
        <taxon>50 kb inversion clade</taxon>
        <taxon>NPAAA clade</taxon>
        <taxon>Hologalegina</taxon>
        <taxon>IRL clade</taxon>
        <taxon>Trifolieae</taxon>
        <taxon>Medicago</taxon>
    </lineage>
</organism>
<feature type="region of interest" description="Disordered" evidence="1">
    <location>
        <begin position="168"/>
        <end position="230"/>
    </location>
</feature>
<reference evidence="2 4" key="2">
    <citation type="journal article" date="2014" name="BMC Genomics">
        <title>An improved genome release (version Mt4.0) for the model legume Medicago truncatula.</title>
        <authorList>
            <person name="Tang H."/>
            <person name="Krishnakumar V."/>
            <person name="Bidwell S."/>
            <person name="Rosen B."/>
            <person name="Chan A."/>
            <person name="Zhou S."/>
            <person name="Gentzbittel L."/>
            <person name="Childs K.L."/>
            <person name="Yandell M."/>
            <person name="Gundlach H."/>
            <person name="Mayer K.F."/>
            <person name="Schwartz D.C."/>
            <person name="Town C.D."/>
        </authorList>
    </citation>
    <scope>GENOME REANNOTATION</scope>
    <source>
        <strain evidence="2">A17</strain>
        <strain evidence="3 4">cv. Jemalong A17</strain>
    </source>
</reference>
<feature type="region of interest" description="Disordered" evidence="1">
    <location>
        <begin position="314"/>
        <end position="348"/>
    </location>
</feature>
<accession>A0A072UID5</accession>
<evidence type="ECO:0000313" key="4">
    <source>
        <dbReference type="Proteomes" id="UP000002051"/>
    </source>
</evidence>
<evidence type="ECO:0000313" key="2">
    <source>
        <dbReference type="EMBL" id="KEH29519.1"/>
    </source>
</evidence>
<keyword evidence="4" id="KW-1185">Reference proteome</keyword>